<keyword evidence="3" id="KW-1185">Reference proteome</keyword>
<name>A0A1B7LB03_9FIRM</name>
<comment type="caution">
    <text evidence="2">The sequence shown here is derived from an EMBL/GenBank/DDBJ whole genome shotgun (WGS) entry which is preliminary data.</text>
</comment>
<sequence length="85" mass="9193">MPIYEYRCRACGEVTELLTGAGNAGEPPRCRHCGSGDVFRIMSATVVRSKSEGTSCCHGNRKDSCTPGECCGHPWPANDDYVKLP</sequence>
<dbReference type="OrthoDB" id="9813321at2"/>
<dbReference type="NCBIfam" id="TIGR02605">
    <property type="entry name" value="CxxC_CxxC_SSSS"/>
    <property type="match status" value="1"/>
</dbReference>
<feature type="domain" description="Putative regulatory protein FmdB zinc ribbon" evidence="1">
    <location>
        <begin position="1"/>
        <end position="43"/>
    </location>
</feature>
<dbReference type="Pfam" id="PF09723">
    <property type="entry name" value="Zn_ribbon_8"/>
    <property type="match status" value="1"/>
</dbReference>
<dbReference type="InterPro" id="IPR013429">
    <property type="entry name" value="Regulatory_FmdB_Zinc_ribbon"/>
</dbReference>
<dbReference type="RefSeq" id="WP_066671215.1">
    <property type="nucleotide sequence ID" value="NZ_LYVF01000193.1"/>
</dbReference>
<protein>
    <recommendedName>
        <fullName evidence="1">Putative regulatory protein FmdB zinc ribbon domain-containing protein</fullName>
    </recommendedName>
</protein>
<gene>
    <name evidence="2" type="ORF">A6M21_15610</name>
</gene>
<accession>A0A1B7LB03</accession>
<evidence type="ECO:0000313" key="2">
    <source>
        <dbReference type="EMBL" id="OAT79524.1"/>
    </source>
</evidence>
<dbReference type="EMBL" id="LYVF01000193">
    <property type="protein sequence ID" value="OAT79524.1"/>
    <property type="molecule type" value="Genomic_DNA"/>
</dbReference>
<dbReference type="AlphaFoldDB" id="A0A1B7LB03"/>
<evidence type="ECO:0000259" key="1">
    <source>
        <dbReference type="SMART" id="SM00834"/>
    </source>
</evidence>
<dbReference type="STRING" id="1838280.A6M21_15610"/>
<dbReference type="Proteomes" id="UP000078532">
    <property type="component" value="Unassembled WGS sequence"/>
</dbReference>
<reference evidence="2 3" key="1">
    <citation type="submission" date="2016-04" db="EMBL/GenBank/DDBJ databases">
        <authorList>
            <person name="Evans L.H."/>
            <person name="Alamgir A."/>
            <person name="Owens N."/>
            <person name="Weber N.D."/>
            <person name="Virtaneva K."/>
            <person name="Barbian K."/>
            <person name="Babar A."/>
            <person name="Rosenke K."/>
        </authorList>
    </citation>
    <scope>NUCLEOTIDE SEQUENCE [LARGE SCALE GENOMIC DNA]</scope>
    <source>
        <strain evidence="2 3">LMa1</strain>
    </source>
</reference>
<evidence type="ECO:0000313" key="3">
    <source>
        <dbReference type="Proteomes" id="UP000078532"/>
    </source>
</evidence>
<proteinExistence type="predicted"/>
<dbReference type="SMART" id="SM00834">
    <property type="entry name" value="CxxC_CXXC_SSSS"/>
    <property type="match status" value="1"/>
</dbReference>
<organism evidence="2 3">
    <name type="scientific">Desulfotomaculum copahuensis</name>
    <dbReference type="NCBI Taxonomy" id="1838280"/>
    <lineage>
        <taxon>Bacteria</taxon>
        <taxon>Bacillati</taxon>
        <taxon>Bacillota</taxon>
        <taxon>Clostridia</taxon>
        <taxon>Eubacteriales</taxon>
        <taxon>Desulfotomaculaceae</taxon>
        <taxon>Desulfotomaculum</taxon>
    </lineage>
</organism>